<proteinExistence type="inferred from homology"/>
<evidence type="ECO:0000256" key="9">
    <source>
        <dbReference type="RuleBase" id="RU366037"/>
    </source>
</evidence>
<dbReference type="GO" id="GO:0016363">
    <property type="term" value="C:nuclear matrix"/>
    <property type="evidence" value="ECO:0007669"/>
    <property type="project" value="TreeGrafter"/>
</dbReference>
<sequence length="886" mass="98989">MEDQVEQAVEIALSSNSDPMIKQQAMSFCNQIKESEDGWQMCLSLFMNDRKRSPAVRFFALQVVDDALVKRLNGSGKPLDNTSLLYIKDALLSYIQREYSPQSATDADAVFMQNKLAQTITLFFLLSYPNTWPSFFDDLLTLSSMGGPQLSNGRGLQLFLRILVAQHEEIADTLIIRSSEVARRNTIIKDAIRVRDMAQLASAWMEILVQWTSRDDGYLIVESCLRVIGSWVSWIDISLIVTPQYMSIIFGILGNEALRGAACDTLSEIISKKMKSSDKFDLISLLNLPQTIGQLLIGSDVEFTEKVARLVNVVCLDLVRIMDEDQFASPLKENTENLLQQLFPFAIGFLANEYDDTSSEVFPAISEYLSFLRKEKKRNMPLNPARCSTLTSMLNTIILKVKYDESMDWSNGTDDSENEFLEVRGRLRLFQDAVAAIDENLFMDSISSVVINSLNGEKRDWRDIELGLFELGAYSDGLRNAAALPTKGQGSSKAMEILNDMLLNMTNSNVLSIGHPSINLHYMELVVKNSKFFETHPQIVPQILEIFVSNIGIHSSYLQVQVRAWYLFYRFIKLCKHLMGDIAETALNAIGDLLVIEAEVSPKNDGDSDMSADGTDSGTFDGRLYLFEASGILISVESVPDEKQLHLLKSVLTPIFSDMEASLSRPPEDSQPALQIHHDIMAIGTFARGINDGGKAITDPVREQFLLASRAILVSLETLSGLEIIREASRFAFARMVPILGHQILPEIAVLVSRLLSESSTSELIDFMSFLGQLIHNFKGQSGILEMLDQLLTPLLSRVFYSLSISANGSTDEEIQQSDIKKAYLNFMMGLLNNGMEAVLTSDRNRQIFESVVRSVAHYTSTSPDASIKKMGSSIYTRLQAIMKAM</sequence>
<evidence type="ECO:0000256" key="7">
    <source>
        <dbReference type="ARBA" id="ARBA00022884"/>
    </source>
</evidence>
<dbReference type="InterPro" id="IPR016024">
    <property type="entry name" value="ARM-type_fold"/>
</dbReference>
<dbReference type="InterPro" id="IPR040017">
    <property type="entry name" value="XPOT"/>
</dbReference>
<comment type="function">
    <text evidence="9">tRNA nucleus export receptor which facilitates tRNA translocation across the nuclear pore complex.</text>
</comment>
<dbReference type="PANTHER" id="PTHR15952">
    <property type="entry name" value="EXPORTIN-T/LOS1"/>
    <property type="match status" value="1"/>
</dbReference>
<dbReference type="PANTHER" id="PTHR15952:SF11">
    <property type="entry name" value="EXPORTIN-T"/>
    <property type="match status" value="1"/>
</dbReference>
<dbReference type="STRING" id="675824.A0A1E3PVT9"/>
<evidence type="ECO:0000256" key="3">
    <source>
        <dbReference type="ARBA" id="ARBA00018928"/>
    </source>
</evidence>
<dbReference type="InterPro" id="IPR013598">
    <property type="entry name" value="Exportin-1/Importin-b-like"/>
</dbReference>
<evidence type="ECO:0000256" key="1">
    <source>
        <dbReference type="ARBA" id="ARBA00004496"/>
    </source>
</evidence>
<dbReference type="GO" id="GO:0031267">
    <property type="term" value="F:small GTPase binding"/>
    <property type="evidence" value="ECO:0007669"/>
    <property type="project" value="InterPro"/>
</dbReference>
<gene>
    <name evidence="12" type="ORF">LIPSTDRAFT_6743</name>
</gene>
<feature type="domain" description="Exportin-1/Importin-beta-like" evidence="10">
    <location>
        <begin position="111"/>
        <end position="266"/>
    </location>
</feature>
<dbReference type="InterPro" id="IPR045546">
    <property type="entry name" value="Exportin-T_C"/>
</dbReference>
<dbReference type="AlphaFoldDB" id="A0A1E3PVT9"/>
<evidence type="ECO:0000256" key="8">
    <source>
        <dbReference type="ARBA" id="ARBA00023242"/>
    </source>
</evidence>
<dbReference type="SUPFAM" id="SSF48371">
    <property type="entry name" value="ARM repeat"/>
    <property type="match status" value="1"/>
</dbReference>
<name>A0A1E3PVT9_LIPST</name>
<keyword evidence="7 9" id="KW-0694">RNA-binding</keyword>
<evidence type="ECO:0000313" key="13">
    <source>
        <dbReference type="Proteomes" id="UP000094385"/>
    </source>
</evidence>
<organism evidence="12 13">
    <name type="scientific">Lipomyces starkeyi NRRL Y-11557</name>
    <dbReference type="NCBI Taxonomy" id="675824"/>
    <lineage>
        <taxon>Eukaryota</taxon>
        <taxon>Fungi</taxon>
        <taxon>Dikarya</taxon>
        <taxon>Ascomycota</taxon>
        <taxon>Saccharomycotina</taxon>
        <taxon>Lipomycetes</taxon>
        <taxon>Lipomycetales</taxon>
        <taxon>Lipomycetaceae</taxon>
        <taxon>Lipomyces</taxon>
    </lineage>
</organism>
<evidence type="ECO:0000256" key="4">
    <source>
        <dbReference type="ARBA" id="ARBA00022448"/>
    </source>
</evidence>
<keyword evidence="6 9" id="KW-0820">tRNA-binding</keyword>
<evidence type="ECO:0000313" key="12">
    <source>
        <dbReference type="EMBL" id="ODQ69549.1"/>
    </source>
</evidence>
<evidence type="ECO:0000256" key="5">
    <source>
        <dbReference type="ARBA" id="ARBA00022490"/>
    </source>
</evidence>
<evidence type="ECO:0000256" key="2">
    <source>
        <dbReference type="ARBA" id="ARBA00009466"/>
    </source>
</evidence>
<dbReference type="GO" id="GO:0005737">
    <property type="term" value="C:cytoplasm"/>
    <property type="evidence" value="ECO:0007669"/>
    <property type="project" value="UniProtKB-SubCell"/>
</dbReference>
<keyword evidence="13" id="KW-1185">Reference proteome</keyword>
<comment type="subcellular location">
    <subcellularLocation>
        <location evidence="1 9">Cytoplasm</location>
    </subcellularLocation>
    <subcellularLocation>
        <location evidence="9">Nucleus</location>
    </subcellularLocation>
    <text evidence="9">Shuttles between the nucleus and the cytoplasm.</text>
</comment>
<protein>
    <recommendedName>
        <fullName evidence="3 9">Exportin-T</fullName>
    </recommendedName>
    <alternativeName>
        <fullName evidence="9">Exportin(tRNA)</fullName>
    </alternativeName>
    <alternativeName>
        <fullName evidence="9">tRNA exportin</fullName>
    </alternativeName>
</protein>
<keyword evidence="4 9" id="KW-0813">Transport</keyword>
<reference evidence="12 13" key="1">
    <citation type="journal article" date="2016" name="Proc. Natl. Acad. Sci. U.S.A.">
        <title>Comparative genomics of biotechnologically important yeasts.</title>
        <authorList>
            <person name="Riley R."/>
            <person name="Haridas S."/>
            <person name="Wolfe K.H."/>
            <person name="Lopes M.R."/>
            <person name="Hittinger C.T."/>
            <person name="Goeker M."/>
            <person name="Salamov A.A."/>
            <person name="Wisecaver J.H."/>
            <person name="Long T.M."/>
            <person name="Calvey C.H."/>
            <person name="Aerts A.L."/>
            <person name="Barry K.W."/>
            <person name="Choi C."/>
            <person name="Clum A."/>
            <person name="Coughlan A.Y."/>
            <person name="Deshpande S."/>
            <person name="Douglass A.P."/>
            <person name="Hanson S.J."/>
            <person name="Klenk H.-P."/>
            <person name="LaButti K.M."/>
            <person name="Lapidus A."/>
            <person name="Lindquist E.A."/>
            <person name="Lipzen A.M."/>
            <person name="Meier-Kolthoff J.P."/>
            <person name="Ohm R.A."/>
            <person name="Otillar R.P."/>
            <person name="Pangilinan J.L."/>
            <person name="Peng Y."/>
            <person name="Rokas A."/>
            <person name="Rosa C.A."/>
            <person name="Scheuner C."/>
            <person name="Sibirny A.A."/>
            <person name="Slot J.C."/>
            <person name="Stielow J.B."/>
            <person name="Sun H."/>
            <person name="Kurtzman C.P."/>
            <person name="Blackwell M."/>
            <person name="Grigoriev I.V."/>
            <person name="Jeffries T.W."/>
        </authorList>
    </citation>
    <scope>NUCLEOTIDE SEQUENCE [LARGE SCALE GENOMIC DNA]</scope>
    <source>
        <strain evidence="12 13">NRRL Y-11557</strain>
    </source>
</reference>
<dbReference type="GO" id="GO:0005643">
    <property type="term" value="C:nuclear pore"/>
    <property type="evidence" value="ECO:0007669"/>
    <property type="project" value="TreeGrafter"/>
</dbReference>
<dbReference type="Pfam" id="PF08389">
    <property type="entry name" value="Xpo1"/>
    <property type="match status" value="1"/>
</dbReference>
<dbReference type="OrthoDB" id="26399at2759"/>
<dbReference type="EMBL" id="KV454303">
    <property type="protein sequence ID" value="ODQ69549.1"/>
    <property type="molecule type" value="Genomic_DNA"/>
</dbReference>
<dbReference type="Gene3D" id="1.25.10.10">
    <property type="entry name" value="Leucine-rich Repeat Variant"/>
    <property type="match status" value="1"/>
</dbReference>
<dbReference type="GO" id="GO:0000049">
    <property type="term" value="F:tRNA binding"/>
    <property type="evidence" value="ECO:0007669"/>
    <property type="project" value="UniProtKB-UniRule"/>
</dbReference>
<evidence type="ECO:0000256" key="6">
    <source>
        <dbReference type="ARBA" id="ARBA00022555"/>
    </source>
</evidence>
<comment type="similarity">
    <text evidence="2 9">Belongs to the exportin family.</text>
</comment>
<keyword evidence="5 9" id="KW-0963">Cytoplasm</keyword>
<dbReference type="GO" id="GO:0071528">
    <property type="term" value="P:tRNA re-export from nucleus"/>
    <property type="evidence" value="ECO:0007669"/>
    <property type="project" value="UniProtKB-UniRule"/>
</dbReference>
<dbReference type="Pfam" id="PF19282">
    <property type="entry name" value="Exportin-T"/>
    <property type="match status" value="1"/>
</dbReference>
<feature type="domain" description="Exportin-T C-terminal" evidence="11">
    <location>
        <begin position="332"/>
        <end position="881"/>
    </location>
</feature>
<accession>A0A1E3PVT9</accession>
<keyword evidence="8 9" id="KW-0539">Nucleus</keyword>
<evidence type="ECO:0000259" key="11">
    <source>
        <dbReference type="Pfam" id="PF19282"/>
    </source>
</evidence>
<evidence type="ECO:0000259" key="10">
    <source>
        <dbReference type="Pfam" id="PF08389"/>
    </source>
</evidence>
<dbReference type="InterPro" id="IPR011989">
    <property type="entry name" value="ARM-like"/>
</dbReference>
<dbReference type="Proteomes" id="UP000094385">
    <property type="component" value="Unassembled WGS sequence"/>
</dbReference>